<evidence type="ECO:0000313" key="2">
    <source>
        <dbReference type="EMBL" id="GHD11129.1"/>
    </source>
</evidence>
<keyword evidence="1" id="KW-0812">Transmembrane</keyword>
<protein>
    <submittedName>
        <fullName evidence="2">Uncharacterized protein</fullName>
    </submittedName>
</protein>
<accession>A0ABQ3GM00</accession>
<name>A0ABQ3GM00_9MICC</name>
<sequence>MVENSVGAAGSHRRTRDFLSSLAFTLALIVVAEILYRFFDAPRLWALLGVFVVGYAVKAVVLAWRERPGRGAGDTGLE</sequence>
<feature type="transmembrane region" description="Helical" evidence="1">
    <location>
        <begin position="45"/>
        <end position="64"/>
    </location>
</feature>
<dbReference type="RefSeq" id="WP_189350959.1">
    <property type="nucleotide sequence ID" value="NZ_BMXK01000011.1"/>
</dbReference>
<keyword evidence="1" id="KW-0472">Membrane</keyword>
<dbReference type="EMBL" id="BMXK01000011">
    <property type="protein sequence ID" value="GHD11129.1"/>
    <property type="molecule type" value="Genomic_DNA"/>
</dbReference>
<proteinExistence type="predicted"/>
<keyword evidence="1" id="KW-1133">Transmembrane helix</keyword>
<comment type="caution">
    <text evidence="2">The sequence shown here is derived from an EMBL/GenBank/DDBJ whole genome shotgun (WGS) entry which is preliminary data.</text>
</comment>
<organism evidence="2 3">
    <name type="scientific">Zhihengliuella salsuginis</name>
    <dbReference type="NCBI Taxonomy" id="578222"/>
    <lineage>
        <taxon>Bacteria</taxon>
        <taxon>Bacillati</taxon>
        <taxon>Actinomycetota</taxon>
        <taxon>Actinomycetes</taxon>
        <taxon>Micrococcales</taxon>
        <taxon>Micrococcaceae</taxon>
        <taxon>Zhihengliuella</taxon>
    </lineage>
</organism>
<gene>
    <name evidence="2" type="ORF">GCM10008096_25400</name>
</gene>
<keyword evidence="3" id="KW-1185">Reference proteome</keyword>
<evidence type="ECO:0000256" key="1">
    <source>
        <dbReference type="SAM" id="Phobius"/>
    </source>
</evidence>
<reference evidence="3" key="1">
    <citation type="journal article" date="2019" name="Int. J. Syst. Evol. Microbiol.">
        <title>The Global Catalogue of Microorganisms (GCM) 10K type strain sequencing project: providing services to taxonomists for standard genome sequencing and annotation.</title>
        <authorList>
            <consortium name="The Broad Institute Genomics Platform"/>
            <consortium name="The Broad Institute Genome Sequencing Center for Infectious Disease"/>
            <person name="Wu L."/>
            <person name="Ma J."/>
        </authorList>
    </citation>
    <scope>NUCLEOTIDE SEQUENCE [LARGE SCALE GENOMIC DNA]</scope>
    <source>
        <strain evidence="3">KCTC 19466</strain>
    </source>
</reference>
<evidence type="ECO:0000313" key="3">
    <source>
        <dbReference type="Proteomes" id="UP000642819"/>
    </source>
</evidence>
<dbReference type="Proteomes" id="UP000642819">
    <property type="component" value="Unassembled WGS sequence"/>
</dbReference>
<feature type="transmembrane region" description="Helical" evidence="1">
    <location>
        <begin position="18"/>
        <end position="39"/>
    </location>
</feature>